<sequence>MDPISILVDIVILIIILILRALYTNWLAIKLKWESSFRRGFLVNLVWIIFLVVISLLIIFIAPPLFIGLSLTMDEITSIYLIIGLLIFIINVIIGIFIVHSFYEKEYWGSLVVAIIVMISERVIMVIIYVSIYFFLGVWFTEGFYLFTPF</sequence>
<keyword evidence="1" id="KW-0812">Transmembrane</keyword>
<evidence type="ECO:0000313" key="2">
    <source>
        <dbReference type="EMBL" id="GAH29834.1"/>
    </source>
</evidence>
<feature type="transmembrane region" description="Helical" evidence="1">
    <location>
        <begin position="111"/>
        <end position="140"/>
    </location>
</feature>
<feature type="transmembrane region" description="Helical" evidence="1">
    <location>
        <begin position="41"/>
        <end position="67"/>
    </location>
</feature>
<dbReference type="AlphaFoldDB" id="X1FKC5"/>
<accession>X1FKC5</accession>
<keyword evidence="1" id="KW-0472">Membrane</keyword>
<protein>
    <submittedName>
        <fullName evidence="2">Uncharacterized protein</fullName>
    </submittedName>
</protein>
<gene>
    <name evidence="2" type="ORF">S03H2_03211</name>
</gene>
<feature type="transmembrane region" description="Helical" evidence="1">
    <location>
        <begin position="6"/>
        <end position="29"/>
    </location>
</feature>
<comment type="caution">
    <text evidence="2">The sequence shown here is derived from an EMBL/GenBank/DDBJ whole genome shotgun (WGS) entry which is preliminary data.</text>
</comment>
<dbReference type="EMBL" id="BARU01001163">
    <property type="protein sequence ID" value="GAH29834.1"/>
    <property type="molecule type" value="Genomic_DNA"/>
</dbReference>
<evidence type="ECO:0000256" key="1">
    <source>
        <dbReference type="SAM" id="Phobius"/>
    </source>
</evidence>
<feature type="transmembrane region" description="Helical" evidence="1">
    <location>
        <begin position="79"/>
        <end position="99"/>
    </location>
</feature>
<proteinExistence type="predicted"/>
<name>X1FKC5_9ZZZZ</name>
<keyword evidence="1" id="KW-1133">Transmembrane helix</keyword>
<reference evidence="2" key="1">
    <citation type="journal article" date="2014" name="Front. Microbiol.">
        <title>High frequency of phylogenetically diverse reductive dehalogenase-homologous genes in deep subseafloor sedimentary metagenomes.</title>
        <authorList>
            <person name="Kawai M."/>
            <person name="Futagami T."/>
            <person name="Toyoda A."/>
            <person name="Takaki Y."/>
            <person name="Nishi S."/>
            <person name="Hori S."/>
            <person name="Arai W."/>
            <person name="Tsubouchi T."/>
            <person name="Morono Y."/>
            <person name="Uchiyama I."/>
            <person name="Ito T."/>
            <person name="Fujiyama A."/>
            <person name="Inagaki F."/>
            <person name="Takami H."/>
        </authorList>
    </citation>
    <scope>NUCLEOTIDE SEQUENCE</scope>
    <source>
        <strain evidence="2">Expedition CK06-06</strain>
    </source>
</reference>
<organism evidence="2">
    <name type="scientific">marine sediment metagenome</name>
    <dbReference type="NCBI Taxonomy" id="412755"/>
    <lineage>
        <taxon>unclassified sequences</taxon>
        <taxon>metagenomes</taxon>
        <taxon>ecological metagenomes</taxon>
    </lineage>
</organism>